<evidence type="ECO:0000313" key="7">
    <source>
        <dbReference type="EMBL" id="GEP62043.1"/>
    </source>
</evidence>
<dbReference type="InterPro" id="IPR036909">
    <property type="entry name" value="Cyt_c-like_dom_sf"/>
</dbReference>
<accession>A0A512NSW6</accession>
<evidence type="ECO:0000259" key="6">
    <source>
        <dbReference type="PROSITE" id="PS51007"/>
    </source>
</evidence>
<gene>
    <name evidence="7" type="ORF">RSO01_92090</name>
</gene>
<dbReference type="AlphaFoldDB" id="A0A512NSW6"/>
<evidence type="ECO:0000256" key="3">
    <source>
        <dbReference type="ARBA" id="ARBA00023004"/>
    </source>
</evidence>
<dbReference type="Proteomes" id="UP000321058">
    <property type="component" value="Unassembled WGS sequence"/>
</dbReference>
<dbReference type="GO" id="GO:0020037">
    <property type="term" value="F:heme binding"/>
    <property type="evidence" value="ECO:0007669"/>
    <property type="project" value="InterPro"/>
</dbReference>
<dbReference type="RefSeq" id="WP_147157312.1">
    <property type="nucleotide sequence ID" value="NZ_BKAJ01000295.1"/>
</dbReference>
<evidence type="ECO:0000256" key="4">
    <source>
        <dbReference type="PROSITE-ProRule" id="PRU00433"/>
    </source>
</evidence>
<reference evidence="7 8" key="1">
    <citation type="submission" date="2019-07" db="EMBL/GenBank/DDBJ databases">
        <title>Whole genome shotgun sequence of Reyranella soli NBRC 108950.</title>
        <authorList>
            <person name="Hosoyama A."/>
            <person name="Uohara A."/>
            <person name="Ohji S."/>
            <person name="Ichikawa N."/>
        </authorList>
    </citation>
    <scope>NUCLEOTIDE SEQUENCE [LARGE SCALE GENOMIC DNA]</scope>
    <source>
        <strain evidence="7 8">NBRC 108950</strain>
    </source>
</reference>
<keyword evidence="3 4" id="KW-0408">Iron</keyword>
<dbReference type="Gene3D" id="1.10.760.10">
    <property type="entry name" value="Cytochrome c-like domain"/>
    <property type="match status" value="1"/>
</dbReference>
<proteinExistence type="predicted"/>
<name>A0A512NSW6_9HYPH</name>
<feature type="chain" id="PRO_5021731130" description="Cytochrome c domain-containing protein" evidence="5">
    <location>
        <begin position="23"/>
        <end position="114"/>
    </location>
</feature>
<sequence length="114" mass="11900">MKILPSVAAMLFAALASPPLHAEEGGEYQRGLAVAREVCSACHAIQAQQLQSPNARAPTFLALATTPGMTATALTVALTTPHAGMPMFRLTTEQRDGIIAYILSLKQSGSPPGK</sequence>
<dbReference type="SUPFAM" id="SSF46626">
    <property type="entry name" value="Cytochrome c"/>
    <property type="match status" value="1"/>
</dbReference>
<comment type="caution">
    <text evidence="7">The sequence shown here is derived from an EMBL/GenBank/DDBJ whole genome shotgun (WGS) entry which is preliminary data.</text>
</comment>
<evidence type="ECO:0000313" key="8">
    <source>
        <dbReference type="Proteomes" id="UP000321058"/>
    </source>
</evidence>
<protein>
    <recommendedName>
        <fullName evidence="6">Cytochrome c domain-containing protein</fullName>
    </recommendedName>
</protein>
<keyword evidence="8" id="KW-1185">Reference proteome</keyword>
<keyword evidence="1 4" id="KW-0349">Heme</keyword>
<dbReference type="GO" id="GO:0046872">
    <property type="term" value="F:metal ion binding"/>
    <property type="evidence" value="ECO:0007669"/>
    <property type="project" value="UniProtKB-KW"/>
</dbReference>
<evidence type="ECO:0000256" key="1">
    <source>
        <dbReference type="ARBA" id="ARBA00022617"/>
    </source>
</evidence>
<organism evidence="7 8">
    <name type="scientific">Reyranella soli</name>
    <dbReference type="NCBI Taxonomy" id="1230389"/>
    <lineage>
        <taxon>Bacteria</taxon>
        <taxon>Pseudomonadati</taxon>
        <taxon>Pseudomonadota</taxon>
        <taxon>Alphaproteobacteria</taxon>
        <taxon>Hyphomicrobiales</taxon>
        <taxon>Reyranellaceae</taxon>
        <taxon>Reyranella</taxon>
    </lineage>
</organism>
<dbReference type="GO" id="GO:0009055">
    <property type="term" value="F:electron transfer activity"/>
    <property type="evidence" value="ECO:0007669"/>
    <property type="project" value="InterPro"/>
</dbReference>
<dbReference type="EMBL" id="BKAJ01000295">
    <property type="protein sequence ID" value="GEP62043.1"/>
    <property type="molecule type" value="Genomic_DNA"/>
</dbReference>
<dbReference type="OrthoDB" id="7873796at2"/>
<keyword evidence="2 4" id="KW-0479">Metal-binding</keyword>
<keyword evidence="5" id="KW-0732">Signal</keyword>
<feature type="signal peptide" evidence="5">
    <location>
        <begin position="1"/>
        <end position="22"/>
    </location>
</feature>
<dbReference type="PROSITE" id="PS51007">
    <property type="entry name" value="CYTC"/>
    <property type="match status" value="1"/>
</dbReference>
<feature type="domain" description="Cytochrome c" evidence="6">
    <location>
        <begin position="26"/>
        <end position="106"/>
    </location>
</feature>
<evidence type="ECO:0000256" key="2">
    <source>
        <dbReference type="ARBA" id="ARBA00022723"/>
    </source>
</evidence>
<evidence type="ECO:0000256" key="5">
    <source>
        <dbReference type="SAM" id="SignalP"/>
    </source>
</evidence>
<dbReference type="InterPro" id="IPR009056">
    <property type="entry name" value="Cyt_c-like_dom"/>
</dbReference>
<dbReference type="Pfam" id="PF13442">
    <property type="entry name" value="Cytochrome_CBB3"/>
    <property type="match status" value="1"/>
</dbReference>